<protein>
    <submittedName>
        <fullName evidence="2">Peptidase S16, lon domain protein</fullName>
    </submittedName>
</protein>
<evidence type="ECO:0000313" key="3">
    <source>
        <dbReference type="Proteomes" id="UP000000639"/>
    </source>
</evidence>
<evidence type="ECO:0000259" key="1">
    <source>
        <dbReference type="Pfam" id="PF02190"/>
    </source>
</evidence>
<dbReference type="SUPFAM" id="SSF88697">
    <property type="entry name" value="PUA domain-like"/>
    <property type="match status" value="1"/>
</dbReference>
<keyword evidence="3" id="KW-1185">Reference proteome</keyword>
<proteinExistence type="predicted"/>
<dbReference type="HOGENOM" id="CLU_048359_3_1_6"/>
<dbReference type="InterPro" id="IPR015947">
    <property type="entry name" value="PUA-like_sf"/>
</dbReference>
<dbReference type="KEGG" id="pin:Ping_0994"/>
<dbReference type="InterPro" id="IPR003111">
    <property type="entry name" value="Lon_prtase_N"/>
</dbReference>
<dbReference type="AlphaFoldDB" id="A1STL8"/>
<name>A1STL8_PSYIN</name>
<dbReference type="EMBL" id="CP000510">
    <property type="protein sequence ID" value="ABM02833.1"/>
    <property type="molecule type" value="Genomic_DNA"/>
</dbReference>
<gene>
    <name evidence="2" type="ordered locus">Ping_0994</name>
</gene>
<dbReference type="InterPro" id="IPR046336">
    <property type="entry name" value="Lon_prtase_N_sf"/>
</dbReference>
<dbReference type="Proteomes" id="UP000000639">
    <property type="component" value="Chromosome"/>
</dbReference>
<organism evidence="2 3">
    <name type="scientific">Psychromonas ingrahamii (strain DSM 17664 / CCUG 51855 / 37)</name>
    <dbReference type="NCBI Taxonomy" id="357804"/>
    <lineage>
        <taxon>Bacteria</taxon>
        <taxon>Pseudomonadati</taxon>
        <taxon>Pseudomonadota</taxon>
        <taxon>Gammaproteobacteria</taxon>
        <taxon>Alteromonadales</taxon>
        <taxon>Psychromonadaceae</taxon>
        <taxon>Psychromonas</taxon>
    </lineage>
</organism>
<dbReference type="RefSeq" id="WP_011769396.1">
    <property type="nucleotide sequence ID" value="NC_008709.1"/>
</dbReference>
<accession>A1STL8</accession>
<dbReference type="eggNOG" id="COG2802">
    <property type="taxonomic scope" value="Bacteria"/>
</dbReference>
<reference evidence="2 3" key="1">
    <citation type="submission" date="2007-01" db="EMBL/GenBank/DDBJ databases">
        <title>Complete sequence of Psychromonas ingrahamii 37.</title>
        <authorList>
            <consortium name="US DOE Joint Genome Institute"/>
            <person name="Copeland A."/>
            <person name="Lucas S."/>
            <person name="Lapidus A."/>
            <person name="Barry K."/>
            <person name="Detter J.C."/>
            <person name="Glavina del Rio T."/>
            <person name="Hammon N."/>
            <person name="Israni S."/>
            <person name="Dalin E."/>
            <person name="Tice H."/>
            <person name="Pitluck S."/>
            <person name="Thompson L.S."/>
            <person name="Brettin T."/>
            <person name="Bruce D."/>
            <person name="Han C."/>
            <person name="Tapia R."/>
            <person name="Schmutz J."/>
            <person name="Larimer F."/>
            <person name="Land M."/>
            <person name="Hauser L."/>
            <person name="Kyrpides N."/>
            <person name="Ivanova N."/>
            <person name="Staley J."/>
            <person name="Richardson P."/>
        </authorList>
    </citation>
    <scope>NUCLEOTIDE SEQUENCE [LARGE SCALE GENOMIC DNA]</scope>
    <source>
        <strain evidence="2 3">37</strain>
    </source>
</reference>
<dbReference type="Pfam" id="PF02190">
    <property type="entry name" value="LON_substr_bdg"/>
    <property type="match status" value="1"/>
</dbReference>
<feature type="domain" description="Lon N-terminal" evidence="1">
    <location>
        <begin position="3"/>
        <end position="110"/>
    </location>
</feature>
<dbReference type="OrthoDB" id="8558970at2"/>
<dbReference type="STRING" id="357804.Ping_0994"/>
<sequence>MRLALFPLPVFLLPEGLTRLRIFEPRYKRLVAEAMSTGQGFGLCLPKEGHNLYDIGIRVEIYNFDQDENGFLIIDIKGTDRFTFDDVSSDSDGLRHADVTLIDGWESIQMTPQYEFMLAPLKAVLTSIPLHVEQVNQQGFNNLSWICQRWLEILPVPADKKYWLARQSGPEPTVEFIREVIQ</sequence>
<dbReference type="Gene3D" id="2.30.130.40">
    <property type="entry name" value="LON domain-like"/>
    <property type="match status" value="1"/>
</dbReference>
<evidence type="ECO:0000313" key="2">
    <source>
        <dbReference type="EMBL" id="ABM02833.1"/>
    </source>
</evidence>